<evidence type="ECO:0000256" key="9">
    <source>
        <dbReference type="ARBA" id="ARBA00023049"/>
    </source>
</evidence>
<dbReference type="RefSeq" id="WP_148813767.1">
    <property type="nucleotide sequence ID" value="NZ_CP043046.1"/>
</dbReference>
<sequence length="429" mass="47523">MFTLLFVVFLVAGVLIRMWLGARQMRHVIRNRDTVPAEFAGRIGAISHERAADYTVARVRLKMWSLLFDSAVLIGLTLLGGLAWINDWVGSFISNDFWHQLALLGAVAGLLGLLGLPFSIYRQFGLEARFGFNRMSFGLFMGDAIKGLVVSVVLGLPLIAAILWLMRSAGTAWWIWAWAVWAGFNLTVMLVYPRFIAPLFNKFSPLDDPALVDRIQALAKRCGFALDGLFVMDGSRRSAHGNAYFTGIGRSKRIVFFDTLLAKLNGDEIEAVLAHELGHFSHKHIFKRIVFSFAMALGVFALLGWVSQQIWFYEALGVAPSLTGGNQGMALLLFFLVAPVFMFFLTPVASWWSRRHEFEADQYAADHADPNHLVSALVKLYDDNAATLTPDPIHSAFYDSHPPATIRIGRLIAAGARLPSADVPLAQPA</sequence>
<comment type="cofactor">
    <cofactor evidence="12 13">
        <name>Zn(2+)</name>
        <dbReference type="ChEBI" id="CHEBI:29105"/>
    </cofactor>
    <text evidence="12 13">Binds 1 zinc ion per subunit.</text>
</comment>
<evidence type="ECO:0000256" key="5">
    <source>
        <dbReference type="ARBA" id="ARBA00022801"/>
    </source>
</evidence>
<evidence type="ECO:0000256" key="3">
    <source>
        <dbReference type="ARBA" id="ARBA00022692"/>
    </source>
</evidence>
<feature type="domain" description="CAAX prenyl protease 1 N-terminal" evidence="16">
    <location>
        <begin position="24"/>
        <end position="202"/>
    </location>
</feature>
<keyword evidence="7 12" id="KW-0862">Zinc</keyword>
<dbReference type="EMBL" id="CP043046">
    <property type="protein sequence ID" value="QEI05495.1"/>
    <property type="molecule type" value="Genomic_DNA"/>
</dbReference>
<keyword evidence="5 13" id="KW-0378">Hydrolase</keyword>
<keyword evidence="9 13" id="KW-0482">Metalloprotease</keyword>
<feature type="active site" description="Proton donor" evidence="11">
    <location>
        <position position="361"/>
    </location>
</feature>
<keyword evidence="4 12" id="KW-0479">Metal-binding</keyword>
<evidence type="ECO:0000256" key="1">
    <source>
        <dbReference type="ARBA" id="ARBA00004477"/>
    </source>
</evidence>
<dbReference type="GO" id="GO:0071586">
    <property type="term" value="P:CAAX-box protein processing"/>
    <property type="evidence" value="ECO:0007669"/>
    <property type="project" value="InterPro"/>
</dbReference>
<keyword evidence="6" id="KW-0256">Endoplasmic reticulum</keyword>
<dbReference type="Pfam" id="PF16491">
    <property type="entry name" value="Peptidase_M48_N"/>
    <property type="match status" value="1"/>
</dbReference>
<organism evidence="17 18">
    <name type="scientific">Pigmentiphaga aceris</name>
    <dbReference type="NCBI Taxonomy" id="1940612"/>
    <lineage>
        <taxon>Bacteria</taxon>
        <taxon>Pseudomonadati</taxon>
        <taxon>Pseudomonadota</taxon>
        <taxon>Betaproteobacteria</taxon>
        <taxon>Burkholderiales</taxon>
        <taxon>Alcaligenaceae</taxon>
        <taxon>Pigmentiphaga</taxon>
    </lineage>
</organism>
<keyword evidence="18" id="KW-1185">Reference proteome</keyword>
<feature type="active site" evidence="11">
    <location>
        <position position="276"/>
    </location>
</feature>
<feature type="transmembrane region" description="Helical" evidence="14">
    <location>
        <begin position="97"/>
        <end position="116"/>
    </location>
</feature>
<dbReference type="AlphaFoldDB" id="A0A5C0ATQ7"/>
<dbReference type="InterPro" id="IPR032456">
    <property type="entry name" value="Peptidase_M48_N"/>
</dbReference>
<dbReference type="Pfam" id="PF01435">
    <property type="entry name" value="Peptidase_M48"/>
    <property type="match status" value="1"/>
</dbReference>
<dbReference type="Proteomes" id="UP000325161">
    <property type="component" value="Chromosome"/>
</dbReference>
<keyword evidence="10 14" id="KW-0472">Membrane</keyword>
<keyword evidence="3 14" id="KW-0812">Transmembrane</keyword>
<evidence type="ECO:0000256" key="10">
    <source>
        <dbReference type="ARBA" id="ARBA00023136"/>
    </source>
</evidence>
<dbReference type="FunFam" id="3.30.2010.10:FF:000002">
    <property type="entry name" value="CAAX prenyl protease"/>
    <property type="match status" value="1"/>
</dbReference>
<feature type="transmembrane region" description="Helical" evidence="14">
    <location>
        <begin position="66"/>
        <end position="85"/>
    </location>
</feature>
<dbReference type="Gene3D" id="3.30.2010.10">
    <property type="entry name" value="Metalloproteases ('zincins'), catalytic domain"/>
    <property type="match status" value="1"/>
</dbReference>
<keyword evidence="2 13" id="KW-0645">Protease</keyword>
<evidence type="ECO:0000256" key="4">
    <source>
        <dbReference type="ARBA" id="ARBA00022723"/>
    </source>
</evidence>
<dbReference type="InterPro" id="IPR001915">
    <property type="entry name" value="Peptidase_M48"/>
</dbReference>
<evidence type="ECO:0000256" key="2">
    <source>
        <dbReference type="ARBA" id="ARBA00022670"/>
    </source>
</evidence>
<evidence type="ECO:0000256" key="11">
    <source>
        <dbReference type="PIRSR" id="PIRSR627057-1"/>
    </source>
</evidence>
<feature type="binding site" evidence="12">
    <location>
        <position position="357"/>
    </location>
    <ligand>
        <name>Zn(2+)</name>
        <dbReference type="ChEBI" id="CHEBI:29105"/>
        <note>catalytic</note>
    </ligand>
</feature>
<evidence type="ECO:0000256" key="8">
    <source>
        <dbReference type="ARBA" id="ARBA00022989"/>
    </source>
</evidence>
<name>A0A5C0ATQ7_9BURK</name>
<feature type="transmembrane region" description="Helical" evidence="14">
    <location>
        <begin position="331"/>
        <end position="352"/>
    </location>
</feature>
<dbReference type="OrthoDB" id="9781930at2"/>
<comment type="subcellular location">
    <subcellularLocation>
        <location evidence="1">Endoplasmic reticulum membrane</location>
        <topology evidence="1">Multi-pass membrane protein</topology>
    </subcellularLocation>
</comment>
<evidence type="ECO:0000259" key="16">
    <source>
        <dbReference type="Pfam" id="PF16491"/>
    </source>
</evidence>
<evidence type="ECO:0000256" key="6">
    <source>
        <dbReference type="ARBA" id="ARBA00022824"/>
    </source>
</evidence>
<evidence type="ECO:0000259" key="15">
    <source>
        <dbReference type="Pfam" id="PF01435"/>
    </source>
</evidence>
<protein>
    <submittedName>
        <fullName evidence="17">M48 family metallopeptidase</fullName>
    </submittedName>
</protein>
<feature type="domain" description="Peptidase M48" evidence="15">
    <location>
        <begin position="206"/>
        <end position="411"/>
    </location>
</feature>
<dbReference type="GO" id="GO:0046872">
    <property type="term" value="F:metal ion binding"/>
    <property type="evidence" value="ECO:0007669"/>
    <property type="project" value="UniProtKB-KW"/>
</dbReference>
<dbReference type="InterPro" id="IPR027057">
    <property type="entry name" value="CAXX_Prtase_1"/>
</dbReference>
<feature type="binding site" evidence="12">
    <location>
        <position position="275"/>
    </location>
    <ligand>
        <name>Zn(2+)</name>
        <dbReference type="ChEBI" id="CHEBI:29105"/>
        <note>catalytic</note>
    </ligand>
</feature>
<gene>
    <name evidence="17" type="ORF">FXN63_06300</name>
</gene>
<feature type="binding site" evidence="12">
    <location>
        <position position="279"/>
    </location>
    <ligand>
        <name>Zn(2+)</name>
        <dbReference type="ChEBI" id="CHEBI:29105"/>
        <note>catalytic</note>
    </ligand>
</feature>
<evidence type="ECO:0000313" key="17">
    <source>
        <dbReference type="EMBL" id="QEI05495.1"/>
    </source>
</evidence>
<proteinExistence type="inferred from homology"/>
<reference evidence="17 18" key="1">
    <citation type="submission" date="2019-08" db="EMBL/GenBank/DDBJ databases">
        <title>Amphibian skin-associated Pigmentiphaga: genome sequence and occurrence across geography and hosts.</title>
        <authorList>
            <person name="Bletz M.C."/>
            <person name="Bunk B."/>
            <person name="Sproeer C."/>
            <person name="Biwer P."/>
            <person name="Reiter S."/>
            <person name="Rabemananjara F.C.E."/>
            <person name="Schulz S."/>
            <person name="Overmann J."/>
            <person name="Vences M."/>
        </authorList>
    </citation>
    <scope>NUCLEOTIDE SEQUENCE [LARGE SCALE GENOMIC DNA]</scope>
    <source>
        <strain evidence="17 18">Mada1488</strain>
    </source>
</reference>
<feature type="transmembrane region" description="Helical" evidence="14">
    <location>
        <begin position="6"/>
        <end position="22"/>
    </location>
</feature>
<dbReference type="GO" id="GO:0004222">
    <property type="term" value="F:metalloendopeptidase activity"/>
    <property type="evidence" value="ECO:0007669"/>
    <property type="project" value="InterPro"/>
</dbReference>
<evidence type="ECO:0000256" key="13">
    <source>
        <dbReference type="RuleBase" id="RU003983"/>
    </source>
</evidence>
<comment type="similarity">
    <text evidence="13">Belongs to the peptidase M48 family.</text>
</comment>
<feature type="transmembrane region" description="Helical" evidence="14">
    <location>
        <begin position="137"/>
        <end position="166"/>
    </location>
</feature>
<evidence type="ECO:0000256" key="14">
    <source>
        <dbReference type="SAM" id="Phobius"/>
    </source>
</evidence>
<feature type="transmembrane region" description="Helical" evidence="14">
    <location>
        <begin position="172"/>
        <end position="192"/>
    </location>
</feature>
<evidence type="ECO:0000313" key="18">
    <source>
        <dbReference type="Proteomes" id="UP000325161"/>
    </source>
</evidence>
<dbReference type="KEGG" id="pacr:FXN63_06300"/>
<evidence type="ECO:0000256" key="12">
    <source>
        <dbReference type="PIRSR" id="PIRSR627057-2"/>
    </source>
</evidence>
<accession>A0A5C0ATQ7</accession>
<dbReference type="PANTHER" id="PTHR10120">
    <property type="entry name" value="CAAX PRENYL PROTEASE 1"/>
    <property type="match status" value="1"/>
</dbReference>
<keyword evidence="8 14" id="KW-1133">Transmembrane helix</keyword>
<dbReference type="CDD" id="cd07343">
    <property type="entry name" value="M48A_Zmpste24p_like"/>
    <property type="match status" value="1"/>
</dbReference>
<feature type="transmembrane region" description="Helical" evidence="14">
    <location>
        <begin position="289"/>
        <end position="311"/>
    </location>
</feature>
<evidence type="ECO:0000256" key="7">
    <source>
        <dbReference type="ARBA" id="ARBA00022833"/>
    </source>
</evidence>